<evidence type="ECO:0000313" key="3">
    <source>
        <dbReference type="Proteomes" id="UP000015106"/>
    </source>
</evidence>
<dbReference type="PANTHER" id="PTHR35828:SF20">
    <property type="entry name" value="F-BOX DOMAIN-CONTAINING PROTEIN"/>
    <property type="match status" value="1"/>
</dbReference>
<dbReference type="Gramene" id="TuG1812G0200005964.01.T01">
    <property type="protein sequence ID" value="TuG1812G0200005964.01.T01.cds238646"/>
    <property type="gene ID" value="TuG1812G0200005964.01"/>
</dbReference>
<dbReference type="Proteomes" id="UP000015106">
    <property type="component" value="Chromosome 2"/>
</dbReference>
<reference evidence="3" key="1">
    <citation type="journal article" date="2013" name="Nature">
        <title>Draft genome of the wheat A-genome progenitor Triticum urartu.</title>
        <authorList>
            <person name="Ling H.Q."/>
            <person name="Zhao S."/>
            <person name="Liu D."/>
            <person name="Wang J."/>
            <person name="Sun H."/>
            <person name="Zhang C."/>
            <person name="Fan H."/>
            <person name="Li D."/>
            <person name="Dong L."/>
            <person name="Tao Y."/>
            <person name="Gao C."/>
            <person name="Wu H."/>
            <person name="Li Y."/>
            <person name="Cui Y."/>
            <person name="Guo X."/>
            <person name="Zheng S."/>
            <person name="Wang B."/>
            <person name="Yu K."/>
            <person name="Liang Q."/>
            <person name="Yang W."/>
            <person name="Lou X."/>
            <person name="Chen J."/>
            <person name="Feng M."/>
            <person name="Jian J."/>
            <person name="Zhang X."/>
            <person name="Luo G."/>
            <person name="Jiang Y."/>
            <person name="Liu J."/>
            <person name="Wang Z."/>
            <person name="Sha Y."/>
            <person name="Zhang B."/>
            <person name="Wu H."/>
            <person name="Tang D."/>
            <person name="Shen Q."/>
            <person name="Xue P."/>
            <person name="Zou S."/>
            <person name="Wang X."/>
            <person name="Liu X."/>
            <person name="Wang F."/>
            <person name="Yang Y."/>
            <person name="An X."/>
            <person name="Dong Z."/>
            <person name="Zhang K."/>
            <person name="Zhang X."/>
            <person name="Luo M.C."/>
            <person name="Dvorak J."/>
            <person name="Tong Y."/>
            <person name="Wang J."/>
            <person name="Yang H."/>
            <person name="Li Z."/>
            <person name="Wang D."/>
            <person name="Zhang A."/>
            <person name="Wang J."/>
        </authorList>
    </citation>
    <scope>NUCLEOTIDE SEQUENCE</scope>
    <source>
        <strain evidence="3">cv. G1812</strain>
    </source>
</reference>
<reference evidence="2" key="3">
    <citation type="submission" date="2022-06" db="UniProtKB">
        <authorList>
            <consortium name="EnsemblPlants"/>
        </authorList>
    </citation>
    <scope>IDENTIFICATION</scope>
</reference>
<evidence type="ECO:0000313" key="2">
    <source>
        <dbReference type="EnsemblPlants" id="TuG1812G0200005964.01.T01.cds238646"/>
    </source>
</evidence>
<dbReference type="SUPFAM" id="SSF81383">
    <property type="entry name" value="F-box domain"/>
    <property type="match status" value="1"/>
</dbReference>
<accession>A0A8R7PKU1</accession>
<organism evidence="2 3">
    <name type="scientific">Triticum urartu</name>
    <name type="common">Red wild einkorn</name>
    <name type="synonym">Crithodium urartu</name>
    <dbReference type="NCBI Taxonomy" id="4572"/>
    <lineage>
        <taxon>Eukaryota</taxon>
        <taxon>Viridiplantae</taxon>
        <taxon>Streptophyta</taxon>
        <taxon>Embryophyta</taxon>
        <taxon>Tracheophyta</taxon>
        <taxon>Spermatophyta</taxon>
        <taxon>Magnoliopsida</taxon>
        <taxon>Liliopsida</taxon>
        <taxon>Poales</taxon>
        <taxon>Poaceae</taxon>
        <taxon>BOP clade</taxon>
        <taxon>Pooideae</taxon>
        <taxon>Triticodae</taxon>
        <taxon>Triticeae</taxon>
        <taxon>Triticinae</taxon>
        <taxon>Triticum</taxon>
    </lineage>
</organism>
<proteinExistence type="predicted"/>
<dbReference type="InterPro" id="IPR001810">
    <property type="entry name" value="F-box_dom"/>
</dbReference>
<evidence type="ECO:0000259" key="1">
    <source>
        <dbReference type="Pfam" id="PF12937"/>
    </source>
</evidence>
<dbReference type="PANTHER" id="PTHR35828">
    <property type="entry name" value="OS08G0203800 PROTEIN-RELATED"/>
    <property type="match status" value="1"/>
</dbReference>
<reference evidence="2" key="2">
    <citation type="submission" date="2018-03" db="EMBL/GenBank/DDBJ databases">
        <title>The Triticum urartu genome reveals the dynamic nature of wheat genome evolution.</title>
        <authorList>
            <person name="Ling H."/>
            <person name="Ma B."/>
            <person name="Shi X."/>
            <person name="Liu H."/>
            <person name="Dong L."/>
            <person name="Sun H."/>
            <person name="Cao Y."/>
            <person name="Gao Q."/>
            <person name="Zheng S."/>
            <person name="Li Y."/>
            <person name="Yu Y."/>
            <person name="Du H."/>
            <person name="Qi M."/>
            <person name="Li Y."/>
            <person name="Yu H."/>
            <person name="Cui Y."/>
            <person name="Wang N."/>
            <person name="Chen C."/>
            <person name="Wu H."/>
            <person name="Zhao Y."/>
            <person name="Zhang J."/>
            <person name="Li Y."/>
            <person name="Zhou W."/>
            <person name="Zhang B."/>
            <person name="Hu W."/>
            <person name="Eijk M."/>
            <person name="Tang J."/>
            <person name="Witsenboer H."/>
            <person name="Zhao S."/>
            <person name="Li Z."/>
            <person name="Zhang A."/>
            <person name="Wang D."/>
            <person name="Liang C."/>
        </authorList>
    </citation>
    <scope>NUCLEOTIDE SEQUENCE [LARGE SCALE GENOMIC DNA]</scope>
    <source>
        <strain evidence="2">cv. G1812</strain>
    </source>
</reference>
<dbReference type="EnsemblPlants" id="TuG1812G0200005964.01.T01">
    <property type="protein sequence ID" value="TuG1812G0200005964.01.T01.cds238646"/>
    <property type="gene ID" value="TuG1812G0200005964.01"/>
</dbReference>
<keyword evidence="3" id="KW-1185">Reference proteome</keyword>
<dbReference type="AlphaFoldDB" id="A0A8R7PKU1"/>
<protein>
    <recommendedName>
        <fullName evidence="1">F-box domain-containing protein</fullName>
    </recommendedName>
</protein>
<name>A0A8R7PKU1_TRIUA</name>
<dbReference type="Gene3D" id="1.20.1280.50">
    <property type="match status" value="1"/>
</dbReference>
<dbReference type="InterPro" id="IPR036047">
    <property type="entry name" value="F-box-like_dom_sf"/>
</dbReference>
<feature type="domain" description="F-box" evidence="1">
    <location>
        <begin position="1"/>
        <end position="42"/>
    </location>
</feature>
<sequence length="109" mass="11843">PDDALLEILARVADDVAALFRCAVSCKRWRALVADPSFLRRLWPEGARDPGALIGFFHDPLVYGSTAFVPVPRSPLGPRRRPLGSFFPNADGLFSEAVPLASRSGLLLV</sequence>
<dbReference type="Pfam" id="PF12937">
    <property type="entry name" value="F-box-like"/>
    <property type="match status" value="1"/>
</dbReference>